<feature type="region of interest" description="Disordered" evidence="6">
    <location>
        <begin position="149"/>
        <end position="196"/>
    </location>
</feature>
<reference evidence="8 9" key="1">
    <citation type="journal article" date="2017" name="Int. J. Syst. Evol. Microbiol.">
        <title>Photobacterium alginatilyticum sp. nov., a marine bacterium isolated from bottom seawater.</title>
        <authorList>
            <person name="Wang X."/>
            <person name="Wang Y."/>
            <person name="Yang X."/>
            <person name="Sun H."/>
            <person name="Li B."/>
            <person name="Zhang X.H."/>
        </authorList>
    </citation>
    <scope>NUCLEOTIDE SEQUENCE [LARGE SCALE GENOMIC DNA]</scope>
    <source>
        <strain evidence="8 9">P03D4</strain>
    </source>
</reference>
<dbReference type="PROSITE" id="PS00198">
    <property type="entry name" value="4FE4S_FER_1"/>
    <property type="match status" value="2"/>
</dbReference>
<dbReference type="Gene3D" id="3.30.70.3270">
    <property type="match status" value="1"/>
</dbReference>
<evidence type="ECO:0000313" key="8">
    <source>
        <dbReference type="EMBL" id="NBI54156.1"/>
    </source>
</evidence>
<name>A0ABW9YLL8_9GAMM</name>
<dbReference type="PROSITE" id="PS51379">
    <property type="entry name" value="4FE4S_FER_2"/>
    <property type="match status" value="2"/>
</dbReference>
<evidence type="ECO:0000313" key="9">
    <source>
        <dbReference type="Proteomes" id="UP000738517"/>
    </source>
</evidence>
<proteinExistence type="predicted"/>
<dbReference type="InterPro" id="IPR017900">
    <property type="entry name" value="4Fe4S_Fe_S_CS"/>
</dbReference>
<feature type="domain" description="4Fe-4S ferredoxin-type" evidence="7">
    <location>
        <begin position="33"/>
        <end position="65"/>
    </location>
</feature>
<gene>
    <name evidence="8" type="ORF">EIZ48_16530</name>
</gene>
<dbReference type="EMBL" id="RSEJ01000018">
    <property type="protein sequence ID" value="NBI54156.1"/>
    <property type="molecule type" value="Genomic_DNA"/>
</dbReference>
<dbReference type="InterPro" id="IPR010226">
    <property type="entry name" value="NADH_quinone_OxRdtase_chainI"/>
</dbReference>
<evidence type="ECO:0000256" key="6">
    <source>
        <dbReference type="SAM" id="MobiDB-lite"/>
    </source>
</evidence>
<dbReference type="PANTHER" id="PTHR10849">
    <property type="entry name" value="NADH DEHYDROGENASE UBIQUINONE IRON-SULFUR PROTEIN 8, MITOCHONDRIAL"/>
    <property type="match status" value="1"/>
</dbReference>
<evidence type="ECO:0000259" key="7">
    <source>
        <dbReference type="PROSITE" id="PS51379"/>
    </source>
</evidence>
<sequence>MRLTLRYMLSKGVTMQYPDKEKWVPYPRHRGHPYLRKDKQGEIKCVGCELCANICPSECITVIPYEDSQGKRRPQIFELDSRRCMYCGLCEDVCPEEAIALGSHLEYSTLDSNDMVLNKEQLLNLPGKNKEGGMIVPATLKAGAQVVAVPPDSEKEPKEQEAKNQELSVQKPKTQDPDTQGPKTRGKDWWQAIHRH</sequence>
<keyword evidence="5" id="KW-0411">Iron-sulfur</keyword>
<accession>A0ABW9YLL8</accession>
<keyword evidence="1" id="KW-0004">4Fe-4S</keyword>
<keyword evidence="3" id="KW-0677">Repeat</keyword>
<feature type="compositionally biased region" description="Polar residues" evidence="6">
    <location>
        <begin position="165"/>
        <end position="182"/>
    </location>
</feature>
<evidence type="ECO:0000256" key="5">
    <source>
        <dbReference type="ARBA" id="ARBA00023014"/>
    </source>
</evidence>
<dbReference type="SUPFAM" id="SSF54862">
    <property type="entry name" value="4Fe-4S ferredoxins"/>
    <property type="match status" value="1"/>
</dbReference>
<keyword evidence="2" id="KW-0479">Metal-binding</keyword>
<protein>
    <submittedName>
        <fullName evidence="8">4Fe-4S dicluster domain-containing protein</fullName>
    </submittedName>
</protein>
<evidence type="ECO:0000256" key="2">
    <source>
        <dbReference type="ARBA" id="ARBA00022723"/>
    </source>
</evidence>
<feature type="domain" description="4Fe-4S ferredoxin-type" evidence="7">
    <location>
        <begin position="75"/>
        <end position="104"/>
    </location>
</feature>
<comment type="caution">
    <text evidence="8">The sequence shown here is derived from an EMBL/GenBank/DDBJ whole genome shotgun (WGS) entry which is preliminary data.</text>
</comment>
<dbReference type="Proteomes" id="UP000738517">
    <property type="component" value="Unassembled WGS sequence"/>
</dbReference>
<evidence type="ECO:0000256" key="4">
    <source>
        <dbReference type="ARBA" id="ARBA00023004"/>
    </source>
</evidence>
<evidence type="ECO:0000256" key="3">
    <source>
        <dbReference type="ARBA" id="ARBA00022737"/>
    </source>
</evidence>
<organism evidence="8 9">
    <name type="scientific">Photobacterium alginatilyticum</name>
    <dbReference type="NCBI Taxonomy" id="1775171"/>
    <lineage>
        <taxon>Bacteria</taxon>
        <taxon>Pseudomonadati</taxon>
        <taxon>Pseudomonadota</taxon>
        <taxon>Gammaproteobacteria</taxon>
        <taxon>Vibrionales</taxon>
        <taxon>Vibrionaceae</taxon>
        <taxon>Photobacterium</taxon>
    </lineage>
</organism>
<feature type="compositionally biased region" description="Basic and acidic residues" evidence="6">
    <location>
        <begin position="152"/>
        <end position="164"/>
    </location>
</feature>
<dbReference type="Pfam" id="PF12838">
    <property type="entry name" value="Fer4_7"/>
    <property type="match status" value="1"/>
</dbReference>
<keyword evidence="9" id="KW-1185">Reference proteome</keyword>
<keyword evidence="4" id="KW-0408">Iron</keyword>
<dbReference type="NCBIfam" id="TIGR01971">
    <property type="entry name" value="NuoI"/>
    <property type="match status" value="1"/>
</dbReference>
<evidence type="ECO:0000256" key="1">
    <source>
        <dbReference type="ARBA" id="ARBA00022485"/>
    </source>
</evidence>
<dbReference type="InterPro" id="IPR017896">
    <property type="entry name" value="4Fe4S_Fe-S-bd"/>
</dbReference>